<protein>
    <recommendedName>
        <fullName evidence="8">Branched-chain amino acid ABC transporter permease</fullName>
    </recommendedName>
</protein>
<gene>
    <name evidence="7" type="ORF">METZ01_LOCUS263309</name>
</gene>
<reference evidence="7" key="1">
    <citation type="submission" date="2018-05" db="EMBL/GenBank/DDBJ databases">
        <authorList>
            <person name="Lanie J.A."/>
            <person name="Ng W.-L."/>
            <person name="Kazmierczak K.M."/>
            <person name="Andrzejewski T.M."/>
            <person name="Davidsen T.M."/>
            <person name="Wayne K.J."/>
            <person name="Tettelin H."/>
            <person name="Glass J.I."/>
            <person name="Rusch D."/>
            <person name="Podicherti R."/>
            <person name="Tsui H.-C.T."/>
            <person name="Winkler M.E."/>
        </authorList>
    </citation>
    <scope>NUCLEOTIDE SEQUENCE</scope>
</reference>
<keyword evidence="5 6" id="KW-0472">Membrane</keyword>
<dbReference type="AlphaFoldDB" id="A0A382JFN0"/>
<dbReference type="GO" id="GO:0005886">
    <property type="term" value="C:plasma membrane"/>
    <property type="evidence" value="ECO:0007669"/>
    <property type="project" value="UniProtKB-SubCell"/>
</dbReference>
<dbReference type="Pfam" id="PF02653">
    <property type="entry name" value="BPD_transp_2"/>
    <property type="match status" value="1"/>
</dbReference>
<feature type="transmembrane region" description="Helical" evidence="6">
    <location>
        <begin position="111"/>
        <end position="130"/>
    </location>
</feature>
<evidence type="ECO:0000256" key="4">
    <source>
        <dbReference type="ARBA" id="ARBA00022989"/>
    </source>
</evidence>
<accession>A0A382JFN0</accession>
<feature type="transmembrane region" description="Helical" evidence="6">
    <location>
        <begin position="24"/>
        <end position="45"/>
    </location>
</feature>
<keyword evidence="3 6" id="KW-0812">Transmembrane</keyword>
<dbReference type="GO" id="GO:0015658">
    <property type="term" value="F:branched-chain amino acid transmembrane transporter activity"/>
    <property type="evidence" value="ECO:0007669"/>
    <property type="project" value="InterPro"/>
</dbReference>
<keyword evidence="2" id="KW-1003">Cell membrane</keyword>
<dbReference type="CDD" id="cd06581">
    <property type="entry name" value="TM_PBP1_LivM_like"/>
    <property type="match status" value="1"/>
</dbReference>
<evidence type="ECO:0000256" key="2">
    <source>
        <dbReference type="ARBA" id="ARBA00022475"/>
    </source>
</evidence>
<keyword evidence="4 6" id="KW-1133">Transmembrane helix</keyword>
<organism evidence="7">
    <name type="scientific">marine metagenome</name>
    <dbReference type="NCBI Taxonomy" id="408172"/>
    <lineage>
        <taxon>unclassified sequences</taxon>
        <taxon>metagenomes</taxon>
        <taxon>ecological metagenomes</taxon>
    </lineage>
</organism>
<feature type="transmembrane region" description="Helical" evidence="6">
    <location>
        <begin position="137"/>
        <end position="154"/>
    </location>
</feature>
<dbReference type="InterPro" id="IPR001851">
    <property type="entry name" value="ABC_transp_permease"/>
</dbReference>
<evidence type="ECO:0000256" key="1">
    <source>
        <dbReference type="ARBA" id="ARBA00004651"/>
    </source>
</evidence>
<sequence length="205" mass="22832">LQAERWFADFAAWFGSDVIEASSIFVKLCYAALFLAVLLVVVAFSERALKSPWGRMMRAIRDNEDAAEAMGKDVTRRHLQIFIIGSAVIGIAGAMLTTLDGQFTPGTYQPLRFTFLIWIMVIIGGSGNNWGSVLGGFLVWFVWIEAEPAGLWLMDTITDGFSDDSPLRAHLLEAAPHMRLIIMGIILLLVMRFAPRGLIPEVMRR</sequence>
<proteinExistence type="predicted"/>
<comment type="subcellular location">
    <subcellularLocation>
        <location evidence="1">Cell membrane</location>
        <topology evidence="1">Multi-pass membrane protein</topology>
    </subcellularLocation>
</comment>
<name>A0A382JFN0_9ZZZZ</name>
<feature type="transmembrane region" description="Helical" evidence="6">
    <location>
        <begin position="174"/>
        <end position="195"/>
    </location>
</feature>
<evidence type="ECO:0000256" key="6">
    <source>
        <dbReference type="SAM" id="Phobius"/>
    </source>
</evidence>
<feature type="transmembrane region" description="Helical" evidence="6">
    <location>
        <begin position="79"/>
        <end position="99"/>
    </location>
</feature>
<evidence type="ECO:0000256" key="5">
    <source>
        <dbReference type="ARBA" id="ARBA00023136"/>
    </source>
</evidence>
<dbReference type="InterPro" id="IPR043428">
    <property type="entry name" value="LivM-like"/>
</dbReference>
<dbReference type="EMBL" id="UINC01073799">
    <property type="protein sequence ID" value="SVC10455.1"/>
    <property type="molecule type" value="Genomic_DNA"/>
</dbReference>
<feature type="non-terminal residue" evidence="7">
    <location>
        <position position="1"/>
    </location>
</feature>
<dbReference type="PANTHER" id="PTHR30482">
    <property type="entry name" value="HIGH-AFFINITY BRANCHED-CHAIN AMINO ACID TRANSPORT SYSTEM PERMEASE"/>
    <property type="match status" value="1"/>
</dbReference>
<evidence type="ECO:0000256" key="3">
    <source>
        <dbReference type="ARBA" id="ARBA00022692"/>
    </source>
</evidence>
<evidence type="ECO:0008006" key="8">
    <source>
        <dbReference type="Google" id="ProtNLM"/>
    </source>
</evidence>
<evidence type="ECO:0000313" key="7">
    <source>
        <dbReference type="EMBL" id="SVC10455.1"/>
    </source>
</evidence>
<dbReference type="PANTHER" id="PTHR30482:SF1">
    <property type="entry name" value="BRANCHED-CHAIN AMINO ACID TRANSPORT PERMEASE PROTEIN LIVM-RELATED"/>
    <property type="match status" value="1"/>
</dbReference>